<organism evidence="2 3">
    <name type="scientific">Persicirhabdus sediminis</name>
    <dbReference type="NCBI Taxonomy" id="454144"/>
    <lineage>
        <taxon>Bacteria</taxon>
        <taxon>Pseudomonadati</taxon>
        <taxon>Verrucomicrobiota</taxon>
        <taxon>Verrucomicrobiia</taxon>
        <taxon>Verrucomicrobiales</taxon>
        <taxon>Verrucomicrobiaceae</taxon>
        <taxon>Persicirhabdus</taxon>
    </lineage>
</organism>
<evidence type="ECO:0000259" key="1">
    <source>
        <dbReference type="Pfam" id="PF18582"/>
    </source>
</evidence>
<evidence type="ECO:0000313" key="2">
    <source>
        <dbReference type="EMBL" id="MBK1789560.1"/>
    </source>
</evidence>
<dbReference type="InterPro" id="IPR040698">
    <property type="entry name" value="HZS_alpha_mid"/>
</dbReference>
<dbReference type="Gene3D" id="2.120.10.30">
    <property type="entry name" value="TolB, C-terminal domain"/>
    <property type="match status" value="1"/>
</dbReference>
<dbReference type="SUPFAM" id="SSF48695">
    <property type="entry name" value="Multiheme cytochromes"/>
    <property type="match status" value="1"/>
</dbReference>
<dbReference type="Pfam" id="PF18582">
    <property type="entry name" value="HZS_alpha"/>
    <property type="match status" value="1"/>
</dbReference>
<dbReference type="Proteomes" id="UP000624703">
    <property type="component" value="Unassembled WGS sequence"/>
</dbReference>
<protein>
    <submittedName>
        <fullName evidence="2">PD40 domain-containing protein</fullName>
    </submittedName>
</protein>
<gene>
    <name evidence="2" type="ORF">JIN82_00170</name>
</gene>
<name>A0A8J7MBT9_9BACT</name>
<dbReference type="AlphaFoldDB" id="A0A8J7MBT9"/>
<dbReference type="InterPro" id="IPR011042">
    <property type="entry name" value="6-blade_b-propeller_TolB-like"/>
</dbReference>
<proteinExistence type="predicted"/>
<dbReference type="EMBL" id="JAENIM010000007">
    <property type="protein sequence ID" value="MBK1789560.1"/>
    <property type="molecule type" value="Genomic_DNA"/>
</dbReference>
<reference evidence="2" key="1">
    <citation type="submission" date="2021-01" db="EMBL/GenBank/DDBJ databases">
        <title>Modified the classification status of verrucomicrobia.</title>
        <authorList>
            <person name="Feng X."/>
        </authorList>
    </citation>
    <scope>NUCLEOTIDE SEQUENCE</scope>
    <source>
        <strain evidence="2">_KCTC 22039</strain>
    </source>
</reference>
<keyword evidence="3" id="KW-1185">Reference proteome</keyword>
<dbReference type="RefSeq" id="WP_200309522.1">
    <property type="nucleotide sequence ID" value="NZ_JAENIM010000007.1"/>
</dbReference>
<dbReference type="Pfam" id="PF07676">
    <property type="entry name" value="PD40"/>
    <property type="match status" value="1"/>
</dbReference>
<dbReference type="InterPro" id="IPR011659">
    <property type="entry name" value="WD40"/>
</dbReference>
<evidence type="ECO:0000313" key="3">
    <source>
        <dbReference type="Proteomes" id="UP000624703"/>
    </source>
</evidence>
<accession>A0A8J7MBT9</accession>
<comment type="caution">
    <text evidence="2">The sequence shown here is derived from an EMBL/GenBank/DDBJ whole genome shotgun (WGS) entry which is preliminary data.</text>
</comment>
<dbReference type="SUPFAM" id="SSF69304">
    <property type="entry name" value="Tricorn protease N-terminal domain"/>
    <property type="match status" value="1"/>
</dbReference>
<sequence>MSIRKLSPTLWILLVSWLMVVNVAKAKPVAPDEMIVIVRAHIGSSHNYTYFNEGFSKGGGLYKYGADGFQQLVDAAEGQILDCSLSYDAQKVMFSWKKDERTNYDLYTINVDGSDLQQLTSHPSNNFNATWLPDGGIAFLSDRDSNYAYCMHSSSAVLYRMEADGSQVTRLSANYLSDIAPSVMHDGKIVYCRWEYVDRTQIPCQGLWAQNPDGTGLKHIFAGRLIDPITVSEARSIPGTNKLVATLTGHNGPICGAIGVVDLNAGANNPDAVKTILGDMVVLRGQGRRTDRQKYEFPYPIDENHFLVSNAGSIEMSDFDGKNVSVILPRGMGPSDERLGFHAAIPVQPREREPVIKKSISANDKDKNATVIMQDVYIGLEQELEKKLIKRGDIKELRVIELLAKDNKGLQRKRAFCWQFPVVSGGATMEPKRTLSRVKVEDDGSAMFEVPPMTPLFFQALDADGKVIQRMRTFTQLMPGEVQSCTGCHMDRNNSLPVNKNVSLSAYKKVAQKPNGAEWDESLGGFSYSALVQPIWDAHCIECHHAKDKKGGLDLTGDKTDLFSVSYDNLVRTDVNKDPTVTNARPEAFEHRHISYIPSYNGVEHKYLSEESFKPFSWGAYKSPLVDLIKSGHKDADGKPRVNLSELEKRIVYAWIDYNVPYYHSSHTNHPQLDRGMRDVTPRHFDRLLSKVEESRCMECHTEKKHTAGWWSWGGGRDRKGRLTPRDHYLNWENPEMNNFMLAPLAKSAGGTEACGKAVFKDKNDPDYQKLIRAFDETYELMKNRPRIDIEGAKEVRTEEHTKLYKNILQP</sequence>
<feature type="domain" description="Hydrazine synthase alpha subunit middle" evidence="1">
    <location>
        <begin position="392"/>
        <end position="489"/>
    </location>
</feature>
<dbReference type="InterPro" id="IPR036280">
    <property type="entry name" value="Multihaem_cyt_sf"/>
</dbReference>